<feature type="domain" description="DUF6537" evidence="1">
    <location>
        <begin position="2"/>
        <end position="42"/>
    </location>
</feature>
<reference evidence="2" key="1">
    <citation type="submission" date="2018-05" db="EMBL/GenBank/DDBJ databases">
        <authorList>
            <person name="Lanie J.A."/>
            <person name="Ng W.-L."/>
            <person name="Kazmierczak K.M."/>
            <person name="Andrzejewski T.M."/>
            <person name="Davidsen T.M."/>
            <person name="Wayne K.J."/>
            <person name="Tettelin H."/>
            <person name="Glass J.I."/>
            <person name="Rusch D."/>
            <person name="Podicherti R."/>
            <person name="Tsui H.-C.T."/>
            <person name="Winkler M.E."/>
        </authorList>
    </citation>
    <scope>NUCLEOTIDE SEQUENCE</scope>
</reference>
<organism evidence="2">
    <name type="scientific">marine metagenome</name>
    <dbReference type="NCBI Taxonomy" id="408172"/>
    <lineage>
        <taxon>unclassified sequences</taxon>
        <taxon>metagenomes</taxon>
        <taxon>ecological metagenomes</taxon>
    </lineage>
</organism>
<name>A0A382BHH4_9ZZZZ</name>
<proteinExistence type="predicted"/>
<evidence type="ECO:0000313" key="2">
    <source>
        <dbReference type="EMBL" id="SVB12951.1"/>
    </source>
</evidence>
<protein>
    <recommendedName>
        <fullName evidence="1">DUF6537 domain-containing protein</fullName>
    </recommendedName>
</protein>
<sequence>AEILVNLDHENHAMAVNIAEVPNRIRGFGHVKEKALVQAKKAETEMLELYRAPSQRTTAAE</sequence>
<dbReference type="AlphaFoldDB" id="A0A382BHH4"/>
<dbReference type="InterPro" id="IPR046667">
    <property type="entry name" value="DUF6537"/>
</dbReference>
<accession>A0A382BHH4</accession>
<feature type="non-terminal residue" evidence="2">
    <location>
        <position position="1"/>
    </location>
</feature>
<evidence type="ECO:0000259" key="1">
    <source>
        <dbReference type="Pfam" id="PF20169"/>
    </source>
</evidence>
<dbReference type="Pfam" id="PF20169">
    <property type="entry name" value="DUF6537"/>
    <property type="match status" value="1"/>
</dbReference>
<gene>
    <name evidence="2" type="ORF">METZ01_LOCUS165805</name>
</gene>
<dbReference type="EMBL" id="UINC01029736">
    <property type="protein sequence ID" value="SVB12951.1"/>
    <property type="molecule type" value="Genomic_DNA"/>
</dbReference>